<evidence type="ECO:0000313" key="5">
    <source>
        <dbReference type="EMBL" id="CUH62677.1"/>
    </source>
</evidence>
<dbReference type="EMBL" id="CYSB01000004">
    <property type="protein sequence ID" value="CUH62677.1"/>
    <property type="molecule type" value="Genomic_DNA"/>
</dbReference>
<dbReference type="SMART" id="SM00344">
    <property type="entry name" value="HTH_ASNC"/>
    <property type="match status" value="1"/>
</dbReference>
<dbReference type="RefSeq" id="WP_058241767.1">
    <property type="nucleotide sequence ID" value="NZ_CYSB01000004.1"/>
</dbReference>
<name>A0A0P1G9V2_9RHOB</name>
<evidence type="ECO:0000256" key="2">
    <source>
        <dbReference type="ARBA" id="ARBA00023125"/>
    </source>
</evidence>
<dbReference type="PANTHER" id="PTHR30154:SF34">
    <property type="entry name" value="TRANSCRIPTIONAL REGULATOR AZLB"/>
    <property type="match status" value="1"/>
</dbReference>
<dbReference type="InterPro" id="IPR019887">
    <property type="entry name" value="Tscrpt_reg_AsnC/Lrp_C"/>
</dbReference>
<dbReference type="GO" id="GO:0043565">
    <property type="term" value="F:sequence-specific DNA binding"/>
    <property type="evidence" value="ECO:0007669"/>
    <property type="project" value="InterPro"/>
</dbReference>
<dbReference type="SUPFAM" id="SSF46785">
    <property type="entry name" value="Winged helix' DNA-binding domain"/>
    <property type="match status" value="1"/>
</dbReference>
<dbReference type="GO" id="GO:0043200">
    <property type="term" value="P:response to amino acid"/>
    <property type="evidence" value="ECO:0007669"/>
    <property type="project" value="TreeGrafter"/>
</dbReference>
<reference evidence="6 8" key="2">
    <citation type="submission" date="2015-09" db="EMBL/GenBank/DDBJ databases">
        <authorList>
            <consortium name="Swine Surveillance"/>
        </authorList>
    </citation>
    <scope>NUCLEOTIDE SEQUENCE [LARGE SCALE GENOMIC DNA]</scope>
    <source>
        <strain evidence="6 8">5120</strain>
    </source>
</reference>
<evidence type="ECO:0000256" key="3">
    <source>
        <dbReference type="ARBA" id="ARBA00023163"/>
    </source>
</evidence>
<keyword evidence="7" id="KW-1185">Reference proteome</keyword>
<dbReference type="InterPro" id="IPR036390">
    <property type="entry name" value="WH_DNA-bd_sf"/>
</dbReference>
<dbReference type="PANTHER" id="PTHR30154">
    <property type="entry name" value="LEUCINE-RESPONSIVE REGULATORY PROTEIN"/>
    <property type="match status" value="1"/>
</dbReference>
<dbReference type="Pfam" id="PF13412">
    <property type="entry name" value="HTH_24"/>
    <property type="match status" value="1"/>
</dbReference>
<evidence type="ECO:0000313" key="6">
    <source>
        <dbReference type="EMBL" id="CUH70385.1"/>
    </source>
</evidence>
<dbReference type="Proteomes" id="UP000051086">
    <property type="component" value="Unassembled WGS sequence"/>
</dbReference>
<dbReference type="Proteomes" id="UP000051887">
    <property type="component" value="Unassembled WGS sequence"/>
</dbReference>
<dbReference type="GO" id="GO:0006355">
    <property type="term" value="P:regulation of DNA-templated transcription"/>
    <property type="evidence" value="ECO:0007669"/>
    <property type="project" value="UniProtKB-ARBA"/>
</dbReference>
<dbReference type="OrthoDB" id="9803143at2"/>
<proteinExistence type="predicted"/>
<dbReference type="InterPro" id="IPR011008">
    <property type="entry name" value="Dimeric_a/b-barrel"/>
</dbReference>
<reference evidence="5 7" key="1">
    <citation type="submission" date="2015-09" db="EMBL/GenBank/DDBJ databases">
        <authorList>
            <person name="Rodrigo-Torres L."/>
            <person name="Arahal D.R."/>
        </authorList>
    </citation>
    <scope>NUCLEOTIDE SEQUENCE [LARGE SCALE GENOMIC DNA]</scope>
    <source>
        <strain evidence="5 7">CECT 5118</strain>
    </source>
</reference>
<dbReference type="InterPro" id="IPR019888">
    <property type="entry name" value="Tscrpt_reg_AsnC-like"/>
</dbReference>
<feature type="domain" description="HTH asnC-type" evidence="4">
    <location>
        <begin position="4"/>
        <end position="65"/>
    </location>
</feature>
<evidence type="ECO:0000259" key="4">
    <source>
        <dbReference type="PROSITE" id="PS50956"/>
    </source>
</evidence>
<dbReference type="AlphaFoldDB" id="A0A0P1G9V2"/>
<protein>
    <submittedName>
        <fullName evidence="6">Leucine-responsive regulatory protein</fullName>
    </submittedName>
</protein>
<keyword evidence="2" id="KW-0238">DNA-binding</keyword>
<keyword evidence="3" id="KW-0804">Transcription</keyword>
<dbReference type="InterPro" id="IPR019885">
    <property type="entry name" value="Tscrpt_reg_HTH_AsnC-type_CS"/>
</dbReference>
<gene>
    <name evidence="6" type="primary">lrp_2</name>
    <name evidence="5" type="ORF">TL5118_00129</name>
    <name evidence="6" type="ORF">TL5120_00161</name>
</gene>
<dbReference type="GO" id="GO:0005829">
    <property type="term" value="C:cytosol"/>
    <property type="evidence" value="ECO:0007669"/>
    <property type="project" value="TreeGrafter"/>
</dbReference>
<organism evidence="6 8">
    <name type="scientific">Thalassovita autumnalis</name>
    <dbReference type="NCBI Taxonomy" id="2072972"/>
    <lineage>
        <taxon>Bacteria</taxon>
        <taxon>Pseudomonadati</taxon>
        <taxon>Pseudomonadota</taxon>
        <taxon>Alphaproteobacteria</taxon>
        <taxon>Rhodobacterales</taxon>
        <taxon>Roseobacteraceae</taxon>
        <taxon>Thalassovita</taxon>
    </lineage>
</organism>
<dbReference type="PROSITE" id="PS00519">
    <property type="entry name" value="HTH_ASNC_1"/>
    <property type="match status" value="1"/>
</dbReference>
<dbReference type="InterPro" id="IPR000485">
    <property type="entry name" value="AsnC-type_HTH_dom"/>
</dbReference>
<accession>A0A0P1G9V2</accession>
<evidence type="ECO:0000313" key="7">
    <source>
        <dbReference type="Proteomes" id="UP000051086"/>
    </source>
</evidence>
<dbReference type="Gene3D" id="1.10.10.10">
    <property type="entry name" value="Winged helix-like DNA-binding domain superfamily/Winged helix DNA-binding domain"/>
    <property type="match status" value="1"/>
</dbReference>
<dbReference type="InterPro" id="IPR036388">
    <property type="entry name" value="WH-like_DNA-bd_sf"/>
</dbReference>
<dbReference type="PROSITE" id="PS50956">
    <property type="entry name" value="HTH_ASNC_2"/>
    <property type="match status" value="1"/>
</dbReference>
<dbReference type="CDD" id="cd00090">
    <property type="entry name" value="HTH_ARSR"/>
    <property type="match status" value="1"/>
</dbReference>
<dbReference type="Pfam" id="PF01037">
    <property type="entry name" value="AsnC_trans_reg"/>
    <property type="match status" value="1"/>
</dbReference>
<evidence type="ECO:0000256" key="1">
    <source>
        <dbReference type="ARBA" id="ARBA00023015"/>
    </source>
</evidence>
<sequence length="154" mass="17267">MPNMPEVDLRILRELIRDGRQSNAQLAEAVGLSASQCWQRVKKLENSGVIQGYGARIDHEALGAPETVLIELALDRNEGFEVAAVCSQLARFPEVLEVRMTSGEFDIFVKVVVSGTRGYEAFLRERLYKISGIRQSRSSFSLRSYKNEVSTVPF</sequence>
<dbReference type="PRINTS" id="PR00033">
    <property type="entry name" value="HTHASNC"/>
</dbReference>
<dbReference type="Gene3D" id="3.30.70.920">
    <property type="match status" value="1"/>
</dbReference>
<dbReference type="EMBL" id="CYSC01000003">
    <property type="protein sequence ID" value="CUH70385.1"/>
    <property type="molecule type" value="Genomic_DNA"/>
</dbReference>
<evidence type="ECO:0000313" key="8">
    <source>
        <dbReference type="Proteomes" id="UP000051887"/>
    </source>
</evidence>
<dbReference type="SUPFAM" id="SSF54909">
    <property type="entry name" value="Dimeric alpha+beta barrel"/>
    <property type="match status" value="1"/>
</dbReference>
<keyword evidence="1" id="KW-0805">Transcription regulation</keyword>
<dbReference type="InterPro" id="IPR011991">
    <property type="entry name" value="ArsR-like_HTH"/>
</dbReference>